<evidence type="ECO:0000313" key="2">
    <source>
        <dbReference type="EMBL" id="KAJ8065840.1"/>
    </source>
</evidence>
<sequence length="409" mass="46075">MAKMWPSNHRDFSRRFPGNPFTIHNLSSGDRRASGSDWSANHLQAFRVLQDQKYDVPIPEKYKEKAAKVVDGNKLLLDSLKSVTYEQLQTLSHRELRSETVFGSYFVALADVARGVRVPDGSPRLRKNIKVPERPDFRSGEGEGFSSSPPRASSPIPTHIPTTPTPISKTSKSIPPNSSPFTTDSTEYAPSQRDGIDFEDQLDRKKHEVVSANMAAQFISTVLDVYCSRSNENIGTEFFVGPTTLYLSSPTLDCTCQDDGAAWRRVRDPSTKAWMNDESTPLLFSLEVKSFYTQSDSSGMGITSDTTLAQQFCELLGSVMSQVKNQNYKALTDDQRRRFLVSVHQTDMMIIGCDFSLDYLEYVYSYEQPDHLPYVVLKRSRKYDLGNPEDRIDAAKAIVALDEYLKDIP</sequence>
<dbReference type="Proteomes" id="UP001152300">
    <property type="component" value="Unassembled WGS sequence"/>
</dbReference>
<reference evidence="2" key="1">
    <citation type="submission" date="2022-11" db="EMBL/GenBank/DDBJ databases">
        <title>Genome Resource of Sclerotinia nivalis Strain SnTB1, a Plant Pathogen Isolated from American Ginseng.</title>
        <authorList>
            <person name="Fan S."/>
        </authorList>
    </citation>
    <scope>NUCLEOTIDE SEQUENCE</scope>
    <source>
        <strain evidence="2">SnTB1</strain>
    </source>
</reference>
<feature type="compositionally biased region" description="Low complexity" evidence="1">
    <location>
        <begin position="144"/>
        <end position="180"/>
    </location>
</feature>
<feature type="region of interest" description="Disordered" evidence="1">
    <location>
        <begin position="118"/>
        <end position="192"/>
    </location>
</feature>
<dbReference type="AlphaFoldDB" id="A0A9X0AN69"/>
<protein>
    <submittedName>
        <fullName evidence="2">Uncharacterized protein</fullName>
    </submittedName>
</protein>
<dbReference type="EMBL" id="JAPEIS010000005">
    <property type="protein sequence ID" value="KAJ8065840.1"/>
    <property type="molecule type" value="Genomic_DNA"/>
</dbReference>
<gene>
    <name evidence="2" type="ORF">OCU04_004944</name>
</gene>
<keyword evidence="3" id="KW-1185">Reference proteome</keyword>
<dbReference type="OrthoDB" id="3520712at2759"/>
<evidence type="ECO:0000256" key="1">
    <source>
        <dbReference type="SAM" id="MobiDB-lite"/>
    </source>
</evidence>
<name>A0A9X0AN69_9HELO</name>
<comment type="caution">
    <text evidence="2">The sequence shown here is derived from an EMBL/GenBank/DDBJ whole genome shotgun (WGS) entry which is preliminary data.</text>
</comment>
<feature type="compositionally biased region" description="Basic and acidic residues" evidence="1">
    <location>
        <begin position="130"/>
        <end position="141"/>
    </location>
</feature>
<evidence type="ECO:0000313" key="3">
    <source>
        <dbReference type="Proteomes" id="UP001152300"/>
    </source>
</evidence>
<accession>A0A9X0AN69</accession>
<proteinExistence type="predicted"/>
<organism evidence="2 3">
    <name type="scientific">Sclerotinia nivalis</name>
    <dbReference type="NCBI Taxonomy" id="352851"/>
    <lineage>
        <taxon>Eukaryota</taxon>
        <taxon>Fungi</taxon>
        <taxon>Dikarya</taxon>
        <taxon>Ascomycota</taxon>
        <taxon>Pezizomycotina</taxon>
        <taxon>Leotiomycetes</taxon>
        <taxon>Helotiales</taxon>
        <taxon>Sclerotiniaceae</taxon>
        <taxon>Sclerotinia</taxon>
    </lineage>
</organism>